<evidence type="ECO:0008006" key="3">
    <source>
        <dbReference type="Google" id="ProtNLM"/>
    </source>
</evidence>
<dbReference type="Gene3D" id="1.25.10.10">
    <property type="entry name" value="Leucine-rich Repeat Variant"/>
    <property type="match status" value="1"/>
</dbReference>
<proteinExistence type="predicted"/>
<sequence length="203" mass="21501">MSVGAGTVGSHMARDNEPTVTLTDSLEERLRAQVAREGERTVALRSASLLAGGYEGESFLLTVGGEHADGVLKGAPSLYWPELWGARALLYVWDDDAADAVTAGLANASWRVREMCARVCAERVLGGQKKLGRLTTDEHPRVRSAGARALVAAALAGISSGRDERGEFAASVEGTLTGMLRDPDRDVRRAAQQAADALRTARG</sequence>
<dbReference type="InterPro" id="IPR011989">
    <property type="entry name" value="ARM-like"/>
</dbReference>
<comment type="caution">
    <text evidence="1">The sequence shown here is derived from an EMBL/GenBank/DDBJ whole genome shotgun (WGS) entry which is preliminary data.</text>
</comment>
<dbReference type="Proteomes" id="UP000245674">
    <property type="component" value="Unassembled WGS sequence"/>
</dbReference>
<protein>
    <recommendedName>
        <fullName evidence="3">HEAT repeat protein</fullName>
    </recommendedName>
</protein>
<dbReference type="InterPro" id="IPR016024">
    <property type="entry name" value="ARM-type_fold"/>
</dbReference>
<reference evidence="1 2" key="1">
    <citation type="submission" date="2018-03" db="EMBL/GenBank/DDBJ databases">
        <title>Genomic Encyclopedia of Type Strains, Phase III (KMG-III): the genomes of soil and plant-associated and newly described type strains.</title>
        <authorList>
            <person name="Whitman W."/>
        </authorList>
    </citation>
    <scope>NUCLEOTIDE SEQUENCE [LARGE SCALE GENOMIC DNA]</scope>
    <source>
        <strain evidence="1 2">VKM Ac-1602</strain>
    </source>
</reference>
<dbReference type="EMBL" id="QGDV01000009">
    <property type="protein sequence ID" value="PWJ62936.1"/>
    <property type="molecule type" value="Genomic_DNA"/>
</dbReference>
<accession>A0ABX5LE69</accession>
<evidence type="ECO:0000313" key="1">
    <source>
        <dbReference type="EMBL" id="PWJ62936.1"/>
    </source>
</evidence>
<gene>
    <name evidence="1" type="ORF">B0H03_10965</name>
</gene>
<dbReference type="SUPFAM" id="SSF48371">
    <property type="entry name" value="ARM repeat"/>
    <property type="match status" value="1"/>
</dbReference>
<name>A0ABX5LE69_9MICO</name>
<keyword evidence="2" id="KW-1185">Reference proteome</keyword>
<organism evidence="1 2">
    <name type="scientific">Rathayibacter iranicus NCPPB 2253 = VKM Ac-1602</name>
    <dbReference type="NCBI Taxonomy" id="1328868"/>
    <lineage>
        <taxon>Bacteria</taxon>
        <taxon>Bacillati</taxon>
        <taxon>Actinomycetota</taxon>
        <taxon>Actinomycetes</taxon>
        <taxon>Micrococcales</taxon>
        <taxon>Microbacteriaceae</taxon>
        <taxon>Rathayibacter</taxon>
    </lineage>
</organism>
<evidence type="ECO:0000313" key="2">
    <source>
        <dbReference type="Proteomes" id="UP000245674"/>
    </source>
</evidence>